<keyword evidence="2" id="KW-1185">Reference proteome</keyword>
<protein>
    <submittedName>
        <fullName evidence="1">Uncharacterized protein</fullName>
    </submittedName>
</protein>
<accession>A0A165N230</accession>
<evidence type="ECO:0000313" key="2">
    <source>
        <dbReference type="Proteomes" id="UP000077266"/>
    </source>
</evidence>
<gene>
    <name evidence="1" type="ORF">EXIGLDRAFT_761962</name>
</gene>
<dbReference type="InParanoid" id="A0A165N230"/>
<organism evidence="1 2">
    <name type="scientific">Exidia glandulosa HHB12029</name>
    <dbReference type="NCBI Taxonomy" id="1314781"/>
    <lineage>
        <taxon>Eukaryota</taxon>
        <taxon>Fungi</taxon>
        <taxon>Dikarya</taxon>
        <taxon>Basidiomycota</taxon>
        <taxon>Agaricomycotina</taxon>
        <taxon>Agaricomycetes</taxon>
        <taxon>Auriculariales</taxon>
        <taxon>Exidiaceae</taxon>
        <taxon>Exidia</taxon>
    </lineage>
</organism>
<dbReference type="Pfam" id="PF20206">
    <property type="entry name" value="Tra1_ring"/>
    <property type="match status" value="3"/>
</dbReference>
<dbReference type="OrthoDB" id="5570127at2759"/>
<dbReference type="AlphaFoldDB" id="A0A165N230"/>
<reference evidence="1 2" key="1">
    <citation type="journal article" date="2016" name="Mol. Biol. Evol.">
        <title>Comparative Genomics of Early-Diverging Mushroom-Forming Fungi Provides Insights into the Origins of Lignocellulose Decay Capabilities.</title>
        <authorList>
            <person name="Nagy L.G."/>
            <person name="Riley R."/>
            <person name="Tritt A."/>
            <person name="Adam C."/>
            <person name="Daum C."/>
            <person name="Floudas D."/>
            <person name="Sun H."/>
            <person name="Yadav J.S."/>
            <person name="Pangilinan J."/>
            <person name="Larsson K.H."/>
            <person name="Matsuura K."/>
            <person name="Barry K."/>
            <person name="Labutti K."/>
            <person name="Kuo R."/>
            <person name="Ohm R.A."/>
            <person name="Bhattacharya S.S."/>
            <person name="Shirouzu T."/>
            <person name="Yoshinaga Y."/>
            <person name="Martin F.M."/>
            <person name="Grigoriev I.V."/>
            <person name="Hibbett D.S."/>
        </authorList>
    </citation>
    <scope>NUCLEOTIDE SEQUENCE [LARGE SCALE GENOMIC DNA]</scope>
    <source>
        <strain evidence="1 2">HHB12029</strain>
    </source>
</reference>
<dbReference type="Proteomes" id="UP000077266">
    <property type="component" value="Unassembled WGS sequence"/>
</dbReference>
<dbReference type="STRING" id="1314781.A0A165N230"/>
<dbReference type="InterPro" id="IPR046805">
    <property type="entry name" value="Tra1_ring"/>
</dbReference>
<dbReference type="EMBL" id="KV425903">
    <property type="protein sequence ID" value="KZW00099.1"/>
    <property type="molecule type" value="Genomic_DNA"/>
</dbReference>
<name>A0A165N230_EXIGL</name>
<sequence>MITVDSQWIGRHADVSTTPLPPPWVRLALKVFMKALELDKRVEVVSDIYLIQNPHVGDVTDFARCVRKEFITADRAGADPQPPPPDATAALPHRVNPVCFPHPGRARRFERTLSLLFENLLVLGKFENEEDLLKVDVLYLSTILVQYRPALVNLSRKDVIKTGGDLGQKMDAFEAPAKLVIGTLSALLRSQNSDARALTRQALDILIPGLPKRLPTDDNPQSWSRFVRRMLDDDAQGGAAQWTLIYSLVNRHRDVFYAHRALYTPHIIASFAKFGLHNHASAETRSLCLDLVGIVLEWERKATSEPDVDGKPAYVTPLTQRESLVSFLVRFLIQTSVNDTTPAGQMAMQQFEVVHNRALAYMKDLSGPDGWSEVTVKLNFFSRSLDSDVAQTLPAAQTLLPMINAARLLNVISAEKPDSWFVANAQTLQKLPPRRLIELFPPTYDDEDAQNPLPEFHAFIDQAIPKGLYTAQNPRGCVLILQALVDVVPRKLEPFGQQLGQAAGENLWTCVVLLIEKSQSIPFCPHILEVARERVLKGREPYPIMKEKANLLFRMQTFQTCDEALFLEYLELLYDVYSDTNLRRTDLTQRLEPAGCRAKDTSIRCKLRDLLDALRATNIAEELFLGGVDQKVIPPLVKQNLAGDSAFLAAPNNRRHIAQSCSSRLYAPQNQDLQNHDLQLVAKQEIVTNKLLLVLDTALERWLATSGPAAAHQVLHDELSIEALHLVLHLPLALDSLARRDGPLKFLLDVFQVLTRC</sequence>
<proteinExistence type="predicted"/>
<evidence type="ECO:0000313" key="1">
    <source>
        <dbReference type="EMBL" id="KZW00099.1"/>
    </source>
</evidence>